<dbReference type="PROSITE" id="PS50294">
    <property type="entry name" value="WD_REPEATS_REGION"/>
    <property type="match status" value="3"/>
</dbReference>
<accession>A0A6A7C087</accession>
<dbReference type="EMBL" id="MU005979">
    <property type="protein sequence ID" value="KAF2860637.1"/>
    <property type="molecule type" value="Genomic_DNA"/>
</dbReference>
<comment type="similarity">
    <text evidence="1">Belongs to the WD repeat MET30/SCONB/SCON-2 family.</text>
</comment>
<protein>
    <submittedName>
        <fullName evidence="7">WD40 repeat-like protein</fullName>
    </submittedName>
</protein>
<evidence type="ECO:0000259" key="6">
    <source>
        <dbReference type="PROSITE" id="PS50181"/>
    </source>
</evidence>
<dbReference type="Proteomes" id="UP000799421">
    <property type="component" value="Unassembled WGS sequence"/>
</dbReference>
<dbReference type="InterPro" id="IPR001680">
    <property type="entry name" value="WD40_rpt"/>
</dbReference>
<dbReference type="Gene3D" id="1.20.1280.50">
    <property type="match status" value="1"/>
</dbReference>
<feature type="repeat" description="WD" evidence="4">
    <location>
        <begin position="878"/>
        <end position="917"/>
    </location>
</feature>
<dbReference type="PANTHER" id="PTHR19848">
    <property type="entry name" value="WD40 REPEAT PROTEIN"/>
    <property type="match status" value="1"/>
</dbReference>
<feature type="region of interest" description="Disordered" evidence="5">
    <location>
        <begin position="181"/>
        <end position="246"/>
    </location>
</feature>
<feature type="domain" description="F-box" evidence="6">
    <location>
        <begin position="436"/>
        <end position="483"/>
    </location>
</feature>
<dbReference type="InterPro" id="IPR001810">
    <property type="entry name" value="F-box_dom"/>
</dbReference>
<dbReference type="OrthoDB" id="190105at2759"/>
<dbReference type="SUPFAM" id="SSF50978">
    <property type="entry name" value="WD40 repeat-like"/>
    <property type="match status" value="1"/>
</dbReference>
<feature type="compositionally biased region" description="Polar residues" evidence="5">
    <location>
        <begin position="192"/>
        <end position="213"/>
    </location>
</feature>
<feature type="repeat" description="WD" evidence="4">
    <location>
        <begin position="796"/>
        <end position="835"/>
    </location>
</feature>
<dbReference type="InterPro" id="IPR036322">
    <property type="entry name" value="WD40_repeat_dom_sf"/>
</dbReference>
<evidence type="ECO:0000256" key="5">
    <source>
        <dbReference type="SAM" id="MobiDB-lite"/>
    </source>
</evidence>
<keyword evidence="8" id="KW-1185">Reference proteome</keyword>
<dbReference type="PROSITE" id="PS50082">
    <property type="entry name" value="WD_REPEATS_2"/>
    <property type="match status" value="7"/>
</dbReference>
<dbReference type="InterPro" id="IPR015943">
    <property type="entry name" value="WD40/YVTN_repeat-like_dom_sf"/>
</dbReference>
<dbReference type="SMART" id="SM00256">
    <property type="entry name" value="FBOX"/>
    <property type="match status" value="1"/>
</dbReference>
<dbReference type="PRINTS" id="PR00320">
    <property type="entry name" value="GPROTEINBRPT"/>
</dbReference>
<proteinExistence type="inferred from homology"/>
<evidence type="ECO:0000256" key="3">
    <source>
        <dbReference type="ARBA" id="ARBA00022737"/>
    </source>
</evidence>
<dbReference type="PROSITE" id="PS50181">
    <property type="entry name" value="FBOX"/>
    <property type="match status" value="1"/>
</dbReference>
<dbReference type="PANTHER" id="PTHR19848:SF8">
    <property type="entry name" value="F-BOX AND WD REPEAT DOMAIN CONTAINING 7"/>
    <property type="match status" value="1"/>
</dbReference>
<gene>
    <name evidence="7" type="ORF">K470DRAFT_276737</name>
</gene>
<dbReference type="Pfam" id="PF00400">
    <property type="entry name" value="WD40"/>
    <property type="match status" value="7"/>
</dbReference>
<evidence type="ECO:0000313" key="8">
    <source>
        <dbReference type="Proteomes" id="UP000799421"/>
    </source>
</evidence>
<dbReference type="Gene3D" id="2.130.10.10">
    <property type="entry name" value="YVTN repeat-like/Quinoprotein amine dehydrogenase"/>
    <property type="match status" value="1"/>
</dbReference>
<name>A0A6A7C087_9PEZI</name>
<dbReference type="AlphaFoldDB" id="A0A6A7C087"/>
<evidence type="ECO:0000313" key="7">
    <source>
        <dbReference type="EMBL" id="KAF2860637.1"/>
    </source>
</evidence>
<feature type="repeat" description="WD" evidence="4">
    <location>
        <begin position="640"/>
        <end position="679"/>
    </location>
</feature>
<dbReference type="InterPro" id="IPR020472">
    <property type="entry name" value="WD40_PAC1"/>
</dbReference>
<feature type="compositionally biased region" description="Basic residues" evidence="5">
    <location>
        <begin position="540"/>
        <end position="559"/>
    </location>
</feature>
<evidence type="ECO:0000256" key="1">
    <source>
        <dbReference type="ARBA" id="ARBA00007968"/>
    </source>
</evidence>
<dbReference type="SUPFAM" id="SSF81383">
    <property type="entry name" value="F-box domain"/>
    <property type="match status" value="1"/>
</dbReference>
<organism evidence="7 8">
    <name type="scientific">Piedraia hortae CBS 480.64</name>
    <dbReference type="NCBI Taxonomy" id="1314780"/>
    <lineage>
        <taxon>Eukaryota</taxon>
        <taxon>Fungi</taxon>
        <taxon>Dikarya</taxon>
        <taxon>Ascomycota</taxon>
        <taxon>Pezizomycotina</taxon>
        <taxon>Dothideomycetes</taxon>
        <taxon>Dothideomycetidae</taxon>
        <taxon>Capnodiales</taxon>
        <taxon>Piedraiaceae</taxon>
        <taxon>Piedraia</taxon>
    </lineage>
</organism>
<dbReference type="CDD" id="cd00200">
    <property type="entry name" value="WD40"/>
    <property type="match status" value="1"/>
</dbReference>
<evidence type="ECO:0000256" key="2">
    <source>
        <dbReference type="ARBA" id="ARBA00022574"/>
    </source>
</evidence>
<feature type="repeat" description="WD" evidence="4">
    <location>
        <begin position="680"/>
        <end position="719"/>
    </location>
</feature>
<feature type="region of interest" description="Disordered" evidence="5">
    <location>
        <begin position="283"/>
        <end position="309"/>
    </location>
</feature>
<dbReference type="SMART" id="SM00320">
    <property type="entry name" value="WD40"/>
    <property type="match status" value="7"/>
</dbReference>
<feature type="region of interest" description="Disordered" evidence="5">
    <location>
        <begin position="1"/>
        <end position="26"/>
    </location>
</feature>
<dbReference type="InterPro" id="IPR036047">
    <property type="entry name" value="F-box-like_dom_sf"/>
</dbReference>
<sequence>MVPRVSLDHPTNQGLETPPPPPPPHSTVASFDFGPAIQTMVTTVTRTTTTRFPPIALRPPGDLHERDPRHYPLAFTPTPSPLKKFAFEYRGRPMSFYEADDPNGAVRKYHETRKRIQRNNGSVTSQRQRETVNTPTRIEKTKRADTPTSGVKRMAATSVSVHGTAELMDRDRKAKKLRARFEKTESEESDVQPLSQTTTNMGLSPSDRASPTTPAAIAGAANLSPASTAAARQRRPSVVGGGDEDDMHMMDVEQRDETRIPAFRSSVQMFADDGPASCTAGAVATPPLQDADREPIAGPRPSMRSPRPPHIVTDAPLDGSLPSPGLSPILAAVIAPKQHNAFDDSFGEDDASVTSRVDLADDRAATDTVPRAAVAGVGTQSASQRELTFQDIPAMLDAFDNMPQDMKSWLVYQFLRRCSKTTLHVVANVVNPALKCDPFAFLPPELGLSIVRFLDAKTMCRAAQVSKRWRRLINGNETAWRDLLERDGFVLPFNEVARAVKEGWGWQHPGLHEHEQDLSKMLATSPASGDDQPGSSIVSRLRRKATSKYTSSKKTKRRSVQASPSKAPTPAWKRLLMAAQGPHAIAQVAMEAVPEDSQCEAMGLPSLRSMHLFKSLYQRHYLMRKAWMQDDFQPRHLAFRAHHRNVVTCLLFDENRILTGSDDTKINVYDTKTGALRNRLEGHEGGVWALQYEGNTLVSGSTDRSVRVWDINSGRCLQVFQGHTSTVRCLVILKPVCIGFEADGTRIMMPKEPLIITGSRDSTLRVWKLPRPGDRQIHQAGPLANDRDNPYFVRTLSGHHNSVRAIAAHGDTLVSGSYDCTVRVWKISTGELSHRLHGHAQKVYSVVLDHERNRCFSGSMDNTVKGWDLRTGLCLFNLEGHSSLVGLLDLGHNCLVSAAADSTLRIWNPETGACRATLSAHTGAITCFQHDGQKVISGSDRTLKMWSVRTGECVRDLLTGLSGVWQVRFDERRCVAAVQRNNLTYIEVLDFGASRDGASADQLGRRIVVDPNGREIEDAEVTNGD</sequence>
<feature type="repeat" description="WD" evidence="4">
    <location>
        <begin position="750"/>
        <end position="769"/>
    </location>
</feature>
<feature type="repeat" description="WD" evidence="4">
    <location>
        <begin position="836"/>
        <end position="877"/>
    </location>
</feature>
<keyword evidence="3" id="KW-0677">Repeat</keyword>
<feature type="region of interest" description="Disordered" evidence="5">
    <location>
        <begin position="523"/>
        <end position="568"/>
    </location>
</feature>
<keyword evidence="2 4" id="KW-0853">WD repeat</keyword>
<dbReference type="Pfam" id="PF12937">
    <property type="entry name" value="F-box-like"/>
    <property type="match status" value="1"/>
</dbReference>
<feature type="repeat" description="WD" evidence="4">
    <location>
        <begin position="918"/>
        <end position="956"/>
    </location>
</feature>
<dbReference type="InterPro" id="IPR019775">
    <property type="entry name" value="WD40_repeat_CS"/>
</dbReference>
<dbReference type="PROSITE" id="PS00678">
    <property type="entry name" value="WD_REPEATS_1"/>
    <property type="match status" value="2"/>
</dbReference>
<reference evidence="7" key="1">
    <citation type="journal article" date="2020" name="Stud. Mycol.">
        <title>101 Dothideomycetes genomes: a test case for predicting lifestyles and emergence of pathogens.</title>
        <authorList>
            <person name="Haridas S."/>
            <person name="Albert R."/>
            <person name="Binder M."/>
            <person name="Bloem J."/>
            <person name="Labutti K."/>
            <person name="Salamov A."/>
            <person name="Andreopoulos B."/>
            <person name="Baker S."/>
            <person name="Barry K."/>
            <person name="Bills G."/>
            <person name="Bluhm B."/>
            <person name="Cannon C."/>
            <person name="Castanera R."/>
            <person name="Culley D."/>
            <person name="Daum C."/>
            <person name="Ezra D."/>
            <person name="Gonzalez J."/>
            <person name="Henrissat B."/>
            <person name="Kuo A."/>
            <person name="Liang C."/>
            <person name="Lipzen A."/>
            <person name="Lutzoni F."/>
            <person name="Magnuson J."/>
            <person name="Mondo S."/>
            <person name="Nolan M."/>
            <person name="Ohm R."/>
            <person name="Pangilinan J."/>
            <person name="Park H.-J."/>
            <person name="Ramirez L."/>
            <person name="Alfaro M."/>
            <person name="Sun H."/>
            <person name="Tritt A."/>
            <person name="Yoshinaga Y."/>
            <person name="Zwiers L.-H."/>
            <person name="Turgeon B."/>
            <person name="Goodwin S."/>
            <person name="Spatafora J."/>
            <person name="Crous P."/>
            <person name="Grigoriev I."/>
        </authorList>
    </citation>
    <scope>NUCLEOTIDE SEQUENCE</scope>
    <source>
        <strain evidence="7">CBS 480.64</strain>
    </source>
</reference>
<feature type="compositionally biased region" description="Low complexity" evidence="5">
    <location>
        <begin position="218"/>
        <end position="231"/>
    </location>
</feature>
<evidence type="ECO:0000256" key="4">
    <source>
        <dbReference type="PROSITE-ProRule" id="PRU00221"/>
    </source>
</evidence>